<proteinExistence type="predicted"/>
<feature type="chain" id="PRO_5047245651" evidence="1">
    <location>
        <begin position="23"/>
        <end position="291"/>
    </location>
</feature>
<sequence length="291" mass="31781">MSVRKALLAAPLALFFSSMSHGQTLVATETVTIPGFMQPESAEPDPHNNYVYVSNIAGHPMEADGVGYISRVRPDGSELELKWVEGLDAPKGLALFDNRLYVADLHELVVIDVQQGQIVARYPAAEGQMLNGIAVAADGTVYLSDFLGNSIYRLQQGALKLWIHDEGLGTPNGIHVDGDQIKVVTWGAGIQQDFSTREPGHILNLSAKDGRFKPMPNGPVGNWDGVVQIDDSLVLSNWMTGELYQVLPDGSANQILQLEKGSADLGWDADSNTLWVPEMWKDQLIGYRISR</sequence>
<keyword evidence="3" id="KW-1185">Reference proteome</keyword>
<keyword evidence="1" id="KW-0732">Signal</keyword>
<dbReference type="Gene3D" id="2.120.10.30">
    <property type="entry name" value="TolB, C-terminal domain"/>
    <property type="match status" value="1"/>
</dbReference>
<reference evidence="3" key="1">
    <citation type="journal article" date="2019" name="Int. J. Syst. Evol. Microbiol.">
        <title>The Global Catalogue of Microorganisms (GCM) 10K type strain sequencing project: providing services to taxonomists for standard genome sequencing and annotation.</title>
        <authorList>
            <consortium name="The Broad Institute Genomics Platform"/>
            <consortium name="The Broad Institute Genome Sequencing Center for Infectious Disease"/>
            <person name="Wu L."/>
            <person name="Ma J."/>
        </authorList>
    </citation>
    <scope>NUCLEOTIDE SEQUENCE [LARGE SCALE GENOMIC DNA]</scope>
    <source>
        <strain evidence="3">CGMCC 1.15341</strain>
    </source>
</reference>
<comment type="caution">
    <text evidence="2">The sequence shown here is derived from an EMBL/GenBank/DDBJ whole genome shotgun (WGS) entry which is preliminary data.</text>
</comment>
<dbReference type="SUPFAM" id="SSF101898">
    <property type="entry name" value="NHL repeat"/>
    <property type="match status" value="1"/>
</dbReference>
<dbReference type="Proteomes" id="UP000629025">
    <property type="component" value="Unassembled WGS sequence"/>
</dbReference>
<evidence type="ECO:0000313" key="2">
    <source>
        <dbReference type="EMBL" id="GGB79409.1"/>
    </source>
</evidence>
<dbReference type="RefSeq" id="WP_188745182.1">
    <property type="nucleotide sequence ID" value="NZ_BMIJ01000001.1"/>
</dbReference>
<gene>
    <name evidence="2" type="ORF">GCM10011352_01320</name>
</gene>
<evidence type="ECO:0000313" key="3">
    <source>
        <dbReference type="Proteomes" id="UP000629025"/>
    </source>
</evidence>
<accession>A0ABQ1JZP4</accession>
<feature type="signal peptide" evidence="1">
    <location>
        <begin position="1"/>
        <end position="22"/>
    </location>
</feature>
<name>A0ABQ1JZP4_9GAMM</name>
<protein>
    <submittedName>
        <fullName evidence="2">ATP/GTP-binding protein</fullName>
    </submittedName>
</protein>
<organism evidence="2 3">
    <name type="scientific">Marinobacterium zhoushanense</name>
    <dbReference type="NCBI Taxonomy" id="1679163"/>
    <lineage>
        <taxon>Bacteria</taxon>
        <taxon>Pseudomonadati</taxon>
        <taxon>Pseudomonadota</taxon>
        <taxon>Gammaproteobacteria</taxon>
        <taxon>Oceanospirillales</taxon>
        <taxon>Oceanospirillaceae</taxon>
        <taxon>Marinobacterium</taxon>
    </lineage>
</organism>
<dbReference type="InterPro" id="IPR011042">
    <property type="entry name" value="6-blade_b-propeller_TolB-like"/>
</dbReference>
<evidence type="ECO:0000256" key="1">
    <source>
        <dbReference type="SAM" id="SignalP"/>
    </source>
</evidence>
<dbReference type="EMBL" id="BMIJ01000001">
    <property type="protein sequence ID" value="GGB79409.1"/>
    <property type="molecule type" value="Genomic_DNA"/>
</dbReference>